<dbReference type="AlphaFoldDB" id="A0A4S9KKY6"/>
<comment type="caution">
    <text evidence="1">The sequence shown here is derived from an EMBL/GenBank/DDBJ whole genome shotgun (WGS) entry which is preliminary data.</text>
</comment>
<sequence length="119" mass="13811">MTRRHLVNNPERAEASRQIGRECRKRGYYSSTDAYDEKGLPRKSECSASYRKVQAYYGQQPAHYGSIDAMPVLRFKHGVVTIQWATARQYKRQQRIANSMTKYRCLRTTNDGTLDDKDG</sequence>
<protein>
    <submittedName>
        <fullName evidence="1">Uncharacterized protein</fullName>
    </submittedName>
</protein>
<accession>A0A4S9KKY6</accession>
<evidence type="ECO:0000313" key="1">
    <source>
        <dbReference type="EMBL" id="THY16348.1"/>
    </source>
</evidence>
<proteinExistence type="predicted"/>
<name>A0A4S9KKY6_AURPU</name>
<dbReference type="EMBL" id="QZBD01000394">
    <property type="protein sequence ID" value="THY16348.1"/>
    <property type="molecule type" value="Genomic_DNA"/>
</dbReference>
<evidence type="ECO:0000313" key="2">
    <source>
        <dbReference type="Proteomes" id="UP000306584"/>
    </source>
</evidence>
<dbReference type="Proteomes" id="UP000306584">
    <property type="component" value="Unassembled WGS sequence"/>
</dbReference>
<gene>
    <name evidence="1" type="ORF">D6D01_07718</name>
</gene>
<organism evidence="1 2">
    <name type="scientific">Aureobasidium pullulans</name>
    <name type="common">Black yeast</name>
    <name type="synonym">Pullularia pullulans</name>
    <dbReference type="NCBI Taxonomy" id="5580"/>
    <lineage>
        <taxon>Eukaryota</taxon>
        <taxon>Fungi</taxon>
        <taxon>Dikarya</taxon>
        <taxon>Ascomycota</taxon>
        <taxon>Pezizomycotina</taxon>
        <taxon>Dothideomycetes</taxon>
        <taxon>Dothideomycetidae</taxon>
        <taxon>Dothideales</taxon>
        <taxon>Saccotheciaceae</taxon>
        <taxon>Aureobasidium</taxon>
    </lineage>
</organism>
<reference evidence="1 2" key="1">
    <citation type="submission" date="2018-10" db="EMBL/GenBank/DDBJ databases">
        <title>Fifty Aureobasidium pullulans genomes reveal a recombining polyextremotolerant generalist.</title>
        <authorList>
            <person name="Gostincar C."/>
            <person name="Turk M."/>
            <person name="Zajc J."/>
            <person name="Gunde-Cimerman N."/>
        </authorList>
    </citation>
    <scope>NUCLEOTIDE SEQUENCE [LARGE SCALE GENOMIC DNA]</scope>
    <source>
        <strain evidence="1 2">EXF-6604</strain>
    </source>
</reference>